<evidence type="ECO:0000313" key="2">
    <source>
        <dbReference type="EMBL" id="RBO94151.1"/>
    </source>
</evidence>
<gene>
    <name evidence="2" type="ORF">DFR74_102573</name>
</gene>
<keyword evidence="3" id="KW-1185">Reference proteome</keyword>
<feature type="transmembrane region" description="Helical" evidence="1">
    <location>
        <begin position="139"/>
        <end position="161"/>
    </location>
</feature>
<evidence type="ECO:0000313" key="3">
    <source>
        <dbReference type="Proteomes" id="UP000252586"/>
    </source>
</evidence>
<keyword evidence="1" id="KW-0812">Transmembrane</keyword>
<proteinExistence type="predicted"/>
<sequence>MSSAAHPRTQVRRDTTSLPARLVAPLTAAPTAIRRFGAPDRRDIPAGRRATHAALLTLLWFPALVLAVMSVIMLVRGLGYGFVIDDDGWVNAWGGPSLAGAWIVHALVGLFGTGVAMLGMLGLGAMIDRIDRRYLGAGGPVWPVPLTVVLAAIAVLFLIAWSSQI</sequence>
<name>A0A366DVM3_9NOCA</name>
<organism evidence="2 3">
    <name type="scientific">Nocardia puris</name>
    <dbReference type="NCBI Taxonomy" id="208602"/>
    <lineage>
        <taxon>Bacteria</taxon>
        <taxon>Bacillati</taxon>
        <taxon>Actinomycetota</taxon>
        <taxon>Actinomycetes</taxon>
        <taxon>Mycobacteriales</taxon>
        <taxon>Nocardiaceae</taxon>
        <taxon>Nocardia</taxon>
    </lineage>
</organism>
<dbReference type="AlphaFoldDB" id="A0A366DVM3"/>
<dbReference type="STRING" id="1210090.GCA_001613185_00050"/>
<feature type="transmembrane region" description="Helical" evidence="1">
    <location>
        <begin position="58"/>
        <end position="82"/>
    </location>
</feature>
<comment type="caution">
    <text evidence="2">The sequence shown here is derived from an EMBL/GenBank/DDBJ whole genome shotgun (WGS) entry which is preliminary data.</text>
</comment>
<keyword evidence="1" id="KW-1133">Transmembrane helix</keyword>
<reference evidence="2 3" key="1">
    <citation type="submission" date="2018-06" db="EMBL/GenBank/DDBJ databases">
        <title>Genomic Encyclopedia of Type Strains, Phase IV (KMG-IV): sequencing the most valuable type-strain genomes for metagenomic binning, comparative biology and taxonomic classification.</title>
        <authorList>
            <person name="Goeker M."/>
        </authorList>
    </citation>
    <scope>NUCLEOTIDE SEQUENCE [LARGE SCALE GENOMIC DNA]</scope>
    <source>
        <strain evidence="2 3">DSM 44599</strain>
    </source>
</reference>
<keyword evidence="1" id="KW-0472">Membrane</keyword>
<accession>A0A366DVM3</accession>
<dbReference type="EMBL" id="QNRE01000002">
    <property type="protein sequence ID" value="RBO94151.1"/>
    <property type="molecule type" value="Genomic_DNA"/>
</dbReference>
<dbReference type="RefSeq" id="WP_067501272.1">
    <property type="nucleotide sequence ID" value="NZ_CP107943.1"/>
</dbReference>
<dbReference type="OrthoDB" id="4338017at2"/>
<dbReference type="Proteomes" id="UP000252586">
    <property type="component" value="Unassembled WGS sequence"/>
</dbReference>
<feature type="transmembrane region" description="Helical" evidence="1">
    <location>
        <begin position="102"/>
        <end position="127"/>
    </location>
</feature>
<evidence type="ECO:0000256" key="1">
    <source>
        <dbReference type="SAM" id="Phobius"/>
    </source>
</evidence>
<protein>
    <submittedName>
        <fullName evidence="2">Uncharacterized protein</fullName>
    </submittedName>
</protein>